<comment type="caution">
    <text evidence="4">The sequence shown here is derived from an EMBL/GenBank/DDBJ whole genome shotgun (WGS) entry which is preliminary data.</text>
</comment>
<evidence type="ECO:0000313" key="4">
    <source>
        <dbReference type="EMBL" id="EQD48393.1"/>
    </source>
</evidence>
<keyword evidence="2" id="KW-0315">Glutamine amidotransferase</keyword>
<proteinExistence type="predicted"/>
<evidence type="ECO:0000256" key="3">
    <source>
        <dbReference type="SAM" id="MobiDB-lite"/>
    </source>
</evidence>
<dbReference type="InterPro" id="IPR029057">
    <property type="entry name" value="PRTase-like"/>
</dbReference>
<reference evidence="4" key="1">
    <citation type="submission" date="2013-08" db="EMBL/GenBank/DDBJ databases">
        <authorList>
            <person name="Mendez C."/>
            <person name="Richter M."/>
            <person name="Ferrer M."/>
            <person name="Sanchez J."/>
        </authorList>
    </citation>
    <scope>NUCLEOTIDE SEQUENCE</scope>
</reference>
<dbReference type="EMBL" id="AUZY01007873">
    <property type="protein sequence ID" value="EQD48393.1"/>
    <property type="molecule type" value="Genomic_DNA"/>
</dbReference>
<organism evidence="4">
    <name type="scientific">mine drainage metagenome</name>
    <dbReference type="NCBI Taxonomy" id="410659"/>
    <lineage>
        <taxon>unclassified sequences</taxon>
        <taxon>metagenomes</taxon>
        <taxon>ecological metagenomes</taxon>
    </lineage>
</organism>
<protein>
    <submittedName>
        <fullName evidence="4">Amidophosphoribosyltransferase</fullName>
    </submittedName>
</protein>
<gene>
    <name evidence="4" type="ORF">B1B_12059</name>
</gene>
<evidence type="ECO:0000256" key="1">
    <source>
        <dbReference type="ARBA" id="ARBA00022679"/>
    </source>
</evidence>
<name>T0ZV16_9ZZZZ</name>
<dbReference type="SUPFAM" id="SSF53271">
    <property type="entry name" value="PRTase-like"/>
    <property type="match status" value="1"/>
</dbReference>
<dbReference type="Gene3D" id="3.40.50.2020">
    <property type="match status" value="1"/>
</dbReference>
<keyword evidence="1 4" id="KW-0808">Transferase</keyword>
<dbReference type="PANTHER" id="PTHR11907">
    <property type="entry name" value="AMIDOPHOSPHORIBOSYLTRANSFERASE"/>
    <property type="match status" value="1"/>
</dbReference>
<reference evidence="4" key="2">
    <citation type="journal article" date="2014" name="ISME J.">
        <title>Microbial stratification in low pH oxic and suboxic macroscopic growths along an acid mine drainage.</title>
        <authorList>
            <person name="Mendez-Garcia C."/>
            <person name="Mesa V."/>
            <person name="Sprenger R.R."/>
            <person name="Richter M."/>
            <person name="Diez M.S."/>
            <person name="Solano J."/>
            <person name="Bargiela R."/>
            <person name="Golyshina O.V."/>
            <person name="Manteca A."/>
            <person name="Ramos J.L."/>
            <person name="Gallego J.R."/>
            <person name="Llorente I."/>
            <person name="Martins Dos Santos V.A."/>
            <person name="Jensen O.N."/>
            <person name="Pelaez A.I."/>
            <person name="Sanchez J."/>
            <person name="Ferrer M."/>
        </authorList>
    </citation>
    <scope>NUCLEOTIDE SEQUENCE</scope>
</reference>
<dbReference type="AlphaFoldDB" id="T0ZV16"/>
<accession>T0ZV16</accession>
<sequence length="118" mass="12915">MPPIRAPCYFGVDMKVRKDLVAADRTEEEVSAVIGADSVHYLSISGLVEALNIKAESLCLGCLTGATRSRSRRNVTATRSRSRSSRVWPARSFCPGAGSSFSSGRLPPAPWRFRSRRT</sequence>
<dbReference type="GO" id="GO:0016757">
    <property type="term" value="F:glycosyltransferase activity"/>
    <property type="evidence" value="ECO:0007669"/>
    <property type="project" value="UniProtKB-KW"/>
</dbReference>
<feature type="region of interest" description="Disordered" evidence="3">
    <location>
        <begin position="95"/>
        <end position="118"/>
    </location>
</feature>
<keyword evidence="4" id="KW-0328">Glycosyltransferase</keyword>
<evidence type="ECO:0000256" key="2">
    <source>
        <dbReference type="ARBA" id="ARBA00022962"/>
    </source>
</evidence>